<dbReference type="GO" id="GO:0032259">
    <property type="term" value="P:methylation"/>
    <property type="evidence" value="ECO:0007669"/>
    <property type="project" value="UniProtKB-KW"/>
</dbReference>
<feature type="domain" description="RlmI-like PUA" evidence="5">
    <location>
        <begin position="11"/>
        <end position="69"/>
    </location>
</feature>
<dbReference type="InterPro" id="IPR029063">
    <property type="entry name" value="SAM-dependent_MTases_sf"/>
</dbReference>
<dbReference type="RefSeq" id="WP_120193716.1">
    <property type="nucleotide sequence ID" value="NZ_RAPK01000010.1"/>
</dbReference>
<keyword evidence="2 6" id="KW-0808">Transferase</keyword>
<dbReference type="InterPro" id="IPR015947">
    <property type="entry name" value="PUA-like_sf"/>
</dbReference>
<dbReference type="GO" id="GO:0008168">
    <property type="term" value="F:methyltransferase activity"/>
    <property type="evidence" value="ECO:0007669"/>
    <property type="project" value="UniProtKB-KW"/>
</dbReference>
<evidence type="ECO:0000313" key="7">
    <source>
        <dbReference type="Proteomes" id="UP000285120"/>
    </source>
</evidence>
<dbReference type="PANTHER" id="PTHR43042">
    <property type="entry name" value="SAM-DEPENDENT METHYLTRANSFERASE"/>
    <property type="match status" value="1"/>
</dbReference>
<dbReference type="InterPro" id="IPR036974">
    <property type="entry name" value="PUA_sf"/>
</dbReference>
<sequence length="398" mass="44885">MTETMKISASKQAVETFQKGYPLIHEDMVNKREKLSEEGTVFDLMTPQGQFIAKAYYGLQNKGIGWILTNKKEEAIDQQFFVGKLSAALQRRKAFFEDESTTAFRIFNGEGDGIGGLTIDYFNGYYMLQWYSAGIYAFRSLIIRALEAVTAYEGLYEKRRFQQQGQYIEGDDFVKGKEAPAPLHVKENGMTFAVYLNDGAMVGIFLDQREARKRLRDEYSAGKTVLNTFSYTGAFSVAAHHGGAAKTVDVDVANRSKSRVQENFELNGVISEDQEIRIMDVFAYFDYAKKKNITYDVIVLDPPSFARTKKRTFSAAKDYTSLLVDAISIIKDGGTIIASTNFGGFGMKAFQKQIDKACTKAEVKQNVTERVRLPDDHPYTASYKEGDYLKVVFIEITK</sequence>
<evidence type="ECO:0000256" key="3">
    <source>
        <dbReference type="ARBA" id="ARBA00022691"/>
    </source>
</evidence>
<evidence type="ECO:0000259" key="5">
    <source>
        <dbReference type="Pfam" id="PF17785"/>
    </source>
</evidence>
<reference evidence="6 7" key="1">
    <citation type="submission" date="2018-09" db="EMBL/GenBank/DDBJ databases">
        <title>Genomic Encyclopedia of Archaeal and Bacterial Type Strains, Phase II (KMG-II): from individual species to whole genera.</title>
        <authorList>
            <person name="Goeker M."/>
        </authorList>
    </citation>
    <scope>NUCLEOTIDE SEQUENCE [LARGE SCALE GENOMIC DNA]</scope>
    <source>
        <strain evidence="6 7">DSM 17008</strain>
    </source>
</reference>
<dbReference type="Gene3D" id="2.30.130.10">
    <property type="entry name" value="PUA domain"/>
    <property type="match status" value="1"/>
</dbReference>
<evidence type="ECO:0000256" key="2">
    <source>
        <dbReference type="ARBA" id="ARBA00022679"/>
    </source>
</evidence>
<dbReference type="Proteomes" id="UP000285120">
    <property type="component" value="Unassembled WGS sequence"/>
</dbReference>
<dbReference type="SUPFAM" id="SSF88697">
    <property type="entry name" value="PUA domain-like"/>
    <property type="match status" value="1"/>
</dbReference>
<proteinExistence type="predicted"/>
<dbReference type="EMBL" id="RAPK01000010">
    <property type="protein sequence ID" value="RKD71160.1"/>
    <property type="molecule type" value="Genomic_DNA"/>
</dbReference>
<keyword evidence="3" id="KW-0949">S-adenosyl-L-methionine</keyword>
<dbReference type="InterPro" id="IPR041532">
    <property type="entry name" value="RlmI-like_PUA"/>
</dbReference>
<name>A0A419UZW3_9BACL</name>
<protein>
    <submittedName>
        <fullName evidence="6">SAM-dependent methyltransferase</fullName>
    </submittedName>
</protein>
<evidence type="ECO:0000256" key="1">
    <source>
        <dbReference type="ARBA" id="ARBA00022603"/>
    </source>
</evidence>
<keyword evidence="1 6" id="KW-0489">Methyltransferase</keyword>
<keyword evidence="7" id="KW-1185">Reference proteome</keyword>
<dbReference type="OrthoDB" id="9805492at2"/>
<dbReference type="PANTHER" id="PTHR43042:SF3">
    <property type="entry name" value="RIBOSOMAL RNA LARGE SUBUNIT METHYLTRANSFERASE YWBD-RELATED"/>
    <property type="match status" value="1"/>
</dbReference>
<evidence type="ECO:0000313" key="6">
    <source>
        <dbReference type="EMBL" id="RKD71160.1"/>
    </source>
</evidence>
<comment type="caution">
    <text evidence="6">The sequence shown here is derived from an EMBL/GenBank/DDBJ whole genome shotgun (WGS) entry which is preliminary data.</text>
</comment>
<dbReference type="Gene3D" id="3.30.750.80">
    <property type="entry name" value="RNA methyltransferase domain (HRMD) like"/>
    <property type="match status" value="1"/>
</dbReference>
<dbReference type="InterPro" id="IPR019614">
    <property type="entry name" value="SAM-dep_methyl-trfase"/>
</dbReference>
<dbReference type="Pfam" id="PF10672">
    <property type="entry name" value="Methyltrans_SAM"/>
    <property type="match status" value="1"/>
</dbReference>
<feature type="domain" description="S-adenosylmethionine-dependent methyltransferase" evidence="4">
    <location>
        <begin position="183"/>
        <end position="357"/>
    </location>
</feature>
<dbReference type="GO" id="GO:0003723">
    <property type="term" value="F:RNA binding"/>
    <property type="evidence" value="ECO:0007669"/>
    <property type="project" value="InterPro"/>
</dbReference>
<dbReference type="SUPFAM" id="SSF53335">
    <property type="entry name" value="S-adenosyl-L-methionine-dependent methyltransferases"/>
    <property type="match status" value="1"/>
</dbReference>
<dbReference type="AlphaFoldDB" id="A0A419UZW3"/>
<dbReference type="CDD" id="cd11572">
    <property type="entry name" value="RlmI_M_like"/>
    <property type="match status" value="1"/>
</dbReference>
<dbReference type="Gene3D" id="3.40.50.150">
    <property type="entry name" value="Vaccinia Virus protein VP39"/>
    <property type="match status" value="1"/>
</dbReference>
<organism evidence="6 7">
    <name type="scientific">Sinobaca qinghaiensis</name>
    <dbReference type="NCBI Taxonomy" id="342944"/>
    <lineage>
        <taxon>Bacteria</taxon>
        <taxon>Bacillati</taxon>
        <taxon>Bacillota</taxon>
        <taxon>Bacilli</taxon>
        <taxon>Bacillales</taxon>
        <taxon>Sporolactobacillaceae</taxon>
        <taxon>Sinobaca</taxon>
    </lineage>
</organism>
<dbReference type="Pfam" id="PF17785">
    <property type="entry name" value="PUA_3"/>
    <property type="match status" value="1"/>
</dbReference>
<evidence type="ECO:0000259" key="4">
    <source>
        <dbReference type="Pfam" id="PF10672"/>
    </source>
</evidence>
<accession>A0A419UZW3</accession>
<dbReference type="PROSITE" id="PS50890">
    <property type="entry name" value="PUA"/>
    <property type="match status" value="1"/>
</dbReference>
<gene>
    <name evidence="6" type="ORF">ATL39_2555</name>
</gene>